<keyword evidence="6" id="KW-0378">Hydrolase</keyword>
<reference evidence="13 14" key="1">
    <citation type="submission" date="2020-08" db="EMBL/GenBank/DDBJ databases">
        <title>Plant Genome Project.</title>
        <authorList>
            <person name="Zhang R.-G."/>
        </authorList>
    </citation>
    <scope>NUCLEOTIDE SEQUENCE [LARGE SCALE GENOMIC DNA]</scope>
    <source>
        <tissue evidence="13">Rhizome</tissue>
    </source>
</reference>
<accession>A0A8J5HRY3</accession>
<dbReference type="PROSITE" id="PS50137">
    <property type="entry name" value="DS_RBD"/>
    <property type="match status" value="3"/>
</dbReference>
<dbReference type="InterPro" id="IPR036389">
    <property type="entry name" value="RNase_III_sf"/>
</dbReference>
<keyword evidence="3" id="KW-0540">Nuclease</keyword>
<dbReference type="SMART" id="SM00535">
    <property type="entry name" value="RIBOc"/>
    <property type="match status" value="2"/>
</dbReference>
<dbReference type="Pfam" id="PF00035">
    <property type="entry name" value="dsrm"/>
    <property type="match status" value="3"/>
</dbReference>
<dbReference type="Proteomes" id="UP000734854">
    <property type="component" value="Unassembled WGS sequence"/>
</dbReference>
<dbReference type="InterPro" id="IPR011907">
    <property type="entry name" value="RNase_III"/>
</dbReference>
<evidence type="ECO:0000256" key="6">
    <source>
        <dbReference type="ARBA" id="ARBA00022801"/>
    </source>
</evidence>
<dbReference type="GO" id="GO:0004525">
    <property type="term" value="F:ribonuclease III activity"/>
    <property type="evidence" value="ECO:0007669"/>
    <property type="project" value="InterPro"/>
</dbReference>
<dbReference type="InterPro" id="IPR000999">
    <property type="entry name" value="RNase_III_dom"/>
</dbReference>
<evidence type="ECO:0000256" key="10">
    <source>
        <dbReference type="SAM" id="MobiDB-lite"/>
    </source>
</evidence>
<dbReference type="PANTHER" id="PTHR14950:SF49">
    <property type="entry name" value="RIBONUCLEASE 3-LIKE PROTEIN 2-RELATED"/>
    <property type="match status" value="1"/>
</dbReference>
<feature type="domain" description="DRBM" evidence="11">
    <location>
        <begin position="276"/>
        <end position="349"/>
    </location>
</feature>
<sequence>MEPSSSRHRKVAIALDIGLRRTVAEIESILGYTFRNKSLLVEAITHGSYAGHPSYQRLEFVGDAVLGLAVSHYLYERYPDIGSGDLTALRRANVSNEKLSRVAVRFGLYRFLRRNSPGLDQAVSEFTDIVTMEEEEDDGRISFGGSILKARAVLADMVESIAAAVYWDCDSNLKVVWKIFSKILTPIITLETMKEQPVAALNMLCQKRGKALEFRSSSFGSSCTVSAFVDGKAMGTGTARQMEIAKLNAARDALPKLSGVESVSFDDDDVDAGQNLHKQRLYTYCGKKRWMKPLYKIDKEEGPAHNKKFICSVTVGSEHSKITRCGDPEPKVRYAENSAARHMLSNLQPDEERQPPRIVSALQLALELSKVFFDSEQGKTSGLSVAQLNSAPVGRTSERGREPPHPDSDHLNEAIVVQTREGVDRIRYRADGDREHPGLHLSQQIAPGGGDYPWFYAGHPSYQRLEFVGDAVLGLAVSHYLYERYPDIGSGDLTTLRCANVSNEKLSRVAVRLGLYRFLRRNSPDLDKAVGEFTDIVTREEEEDDGRISFGGRILKAHTVLADMVESIAAAVYWDCDSNLKLVWKILTPIITLETKKEQPVAALDMLCQKRGKALEYRSSSLGFLGSLRTSVSFDGDDVDAGQNLHKQRLYVYCDKKRWMKPLYKIVKEEGPAHNKKFICSVTVGSEHSRITRCGDPEPRVRYAENSAAHHMLSSLQPDEERQPAR</sequence>
<feature type="domain" description="DRBM" evidence="11">
    <location>
        <begin position="645"/>
        <end position="718"/>
    </location>
</feature>
<dbReference type="Pfam" id="PF00636">
    <property type="entry name" value="Ribonuclease_3"/>
    <property type="match status" value="2"/>
</dbReference>
<name>A0A8J5HRY3_ZINOF</name>
<gene>
    <name evidence="13" type="ORF">ZIOFF_019547</name>
</gene>
<dbReference type="SMART" id="SM00358">
    <property type="entry name" value="DSRM"/>
    <property type="match status" value="3"/>
</dbReference>
<dbReference type="EMBL" id="JACMSC010000005">
    <property type="protein sequence ID" value="KAG6522407.1"/>
    <property type="molecule type" value="Genomic_DNA"/>
</dbReference>
<dbReference type="FunFam" id="1.10.1520.10:FF:000004">
    <property type="entry name" value="Endoribonuclease dicer-like 1"/>
    <property type="match status" value="1"/>
</dbReference>
<dbReference type="GO" id="GO:0006364">
    <property type="term" value="P:rRNA processing"/>
    <property type="evidence" value="ECO:0007669"/>
    <property type="project" value="InterPro"/>
</dbReference>
<evidence type="ECO:0000256" key="7">
    <source>
        <dbReference type="ARBA" id="ARBA00022842"/>
    </source>
</evidence>
<dbReference type="CDD" id="cd00593">
    <property type="entry name" value="RIBOc"/>
    <property type="match status" value="2"/>
</dbReference>
<feature type="compositionally biased region" description="Basic and acidic residues" evidence="10">
    <location>
        <begin position="396"/>
        <end position="409"/>
    </location>
</feature>
<keyword evidence="8 9" id="KW-0694">RNA-binding</keyword>
<dbReference type="SUPFAM" id="SSF54768">
    <property type="entry name" value="dsRNA-binding domain-like"/>
    <property type="match status" value="3"/>
</dbReference>
<dbReference type="GO" id="GO:0046872">
    <property type="term" value="F:metal ion binding"/>
    <property type="evidence" value="ECO:0007669"/>
    <property type="project" value="UniProtKB-KW"/>
</dbReference>
<dbReference type="PROSITE" id="PS00517">
    <property type="entry name" value="RNASE_3_1"/>
    <property type="match status" value="2"/>
</dbReference>
<feature type="region of interest" description="Disordered" evidence="10">
    <location>
        <begin position="389"/>
        <end position="409"/>
    </location>
</feature>
<comment type="cofactor">
    <cofactor evidence="2">
        <name>Mg(2+)</name>
        <dbReference type="ChEBI" id="CHEBI:18420"/>
    </cofactor>
</comment>
<proteinExistence type="inferred from homology"/>
<evidence type="ECO:0000256" key="3">
    <source>
        <dbReference type="ARBA" id="ARBA00022722"/>
    </source>
</evidence>
<dbReference type="CDD" id="cd10845">
    <property type="entry name" value="DSRM_RNAse_III_family"/>
    <property type="match status" value="1"/>
</dbReference>
<dbReference type="GO" id="GO:0003723">
    <property type="term" value="F:RNA binding"/>
    <property type="evidence" value="ECO:0007669"/>
    <property type="project" value="UniProtKB-UniRule"/>
</dbReference>
<dbReference type="AlphaFoldDB" id="A0A8J5HRY3"/>
<dbReference type="InterPro" id="IPR014720">
    <property type="entry name" value="dsRBD_dom"/>
</dbReference>
<dbReference type="PANTHER" id="PTHR14950">
    <property type="entry name" value="DICER-RELATED"/>
    <property type="match status" value="1"/>
</dbReference>
<evidence type="ECO:0000256" key="1">
    <source>
        <dbReference type="ARBA" id="ARBA00001936"/>
    </source>
</evidence>
<evidence type="ECO:0000259" key="12">
    <source>
        <dbReference type="PROSITE" id="PS50142"/>
    </source>
</evidence>
<dbReference type="GO" id="GO:0005634">
    <property type="term" value="C:nucleus"/>
    <property type="evidence" value="ECO:0007669"/>
    <property type="project" value="TreeGrafter"/>
</dbReference>
<dbReference type="PROSITE" id="PS50142">
    <property type="entry name" value="RNASE_3_2"/>
    <property type="match status" value="2"/>
</dbReference>
<keyword evidence="5" id="KW-0255">Endonuclease</keyword>
<evidence type="ECO:0000259" key="11">
    <source>
        <dbReference type="PROSITE" id="PS50137"/>
    </source>
</evidence>
<dbReference type="HAMAP" id="MF_00104">
    <property type="entry name" value="RNase_III"/>
    <property type="match status" value="1"/>
</dbReference>
<comment type="cofactor">
    <cofactor evidence="1">
        <name>Mn(2+)</name>
        <dbReference type="ChEBI" id="CHEBI:29035"/>
    </cofactor>
</comment>
<dbReference type="Gene3D" id="1.10.1520.10">
    <property type="entry name" value="Ribonuclease III domain"/>
    <property type="match status" value="2"/>
</dbReference>
<comment type="caution">
    <text evidence="13">The sequence shown here is derived from an EMBL/GenBank/DDBJ whole genome shotgun (WGS) entry which is preliminary data.</text>
</comment>
<keyword evidence="7" id="KW-0460">Magnesium</keyword>
<evidence type="ECO:0000256" key="9">
    <source>
        <dbReference type="PROSITE-ProRule" id="PRU00266"/>
    </source>
</evidence>
<feature type="domain" description="DRBM" evidence="11">
    <location>
        <begin position="196"/>
        <end position="259"/>
    </location>
</feature>
<protein>
    <submittedName>
        <fullName evidence="13">Uncharacterized protein</fullName>
    </submittedName>
</protein>
<evidence type="ECO:0000313" key="13">
    <source>
        <dbReference type="EMBL" id="KAG6522407.1"/>
    </source>
</evidence>
<evidence type="ECO:0000256" key="2">
    <source>
        <dbReference type="ARBA" id="ARBA00001946"/>
    </source>
</evidence>
<evidence type="ECO:0000256" key="5">
    <source>
        <dbReference type="ARBA" id="ARBA00022759"/>
    </source>
</evidence>
<keyword evidence="4" id="KW-0479">Metal-binding</keyword>
<dbReference type="SUPFAM" id="SSF69065">
    <property type="entry name" value="RNase III domain-like"/>
    <property type="match status" value="2"/>
</dbReference>
<feature type="domain" description="RNase III" evidence="12">
    <location>
        <begin position="23"/>
        <end position="170"/>
    </location>
</feature>
<dbReference type="GO" id="GO:0030422">
    <property type="term" value="P:siRNA processing"/>
    <property type="evidence" value="ECO:0007669"/>
    <property type="project" value="TreeGrafter"/>
</dbReference>
<evidence type="ECO:0000256" key="8">
    <source>
        <dbReference type="ARBA" id="ARBA00022884"/>
    </source>
</evidence>
<keyword evidence="14" id="KW-1185">Reference proteome</keyword>
<dbReference type="Gene3D" id="3.30.160.20">
    <property type="match status" value="3"/>
</dbReference>
<organism evidence="13 14">
    <name type="scientific">Zingiber officinale</name>
    <name type="common">Ginger</name>
    <name type="synonym">Amomum zingiber</name>
    <dbReference type="NCBI Taxonomy" id="94328"/>
    <lineage>
        <taxon>Eukaryota</taxon>
        <taxon>Viridiplantae</taxon>
        <taxon>Streptophyta</taxon>
        <taxon>Embryophyta</taxon>
        <taxon>Tracheophyta</taxon>
        <taxon>Spermatophyta</taxon>
        <taxon>Magnoliopsida</taxon>
        <taxon>Liliopsida</taxon>
        <taxon>Zingiberales</taxon>
        <taxon>Zingiberaceae</taxon>
        <taxon>Zingiber</taxon>
    </lineage>
</organism>
<evidence type="ECO:0000256" key="4">
    <source>
        <dbReference type="ARBA" id="ARBA00022723"/>
    </source>
</evidence>
<evidence type="ECO:0000313" key="14">
    <source>
        <dbReference type="Proteomes" id="UP000734854"/>
    </source>
</evidence>
<dbReference type="GO" id="GO:0005737">
    <property type="term" value="C:cytoplasm"/>
    <property type="evidence" value="ECO:0007669"/>
    <property type="project" value="TreeGrafter"/>
</dbReference>
<feature type="domain" description="RNase III" evidence="12">
    <location>
        <begin position="459"/>
        <end position="577"/>
    </location>
</feature>